<dbReference type="Pfam" id="PF21052">
    <property type="entry name" value="EFR3_ARM"/>
    <property type="match status" value="1"/>
</dbReference>
<dbReference type="Proteomes" id="UP000077755">
    <property type="component" value="Chromosome 9"/>
</dbReference>
<feature type="region of interest" description="Disordered" evidence="1">
    <location>
        <begin position="552"/>
        <end position="575"/>
    </location>
</feature>
<feature type="compositionally biased region" description="Basic and acidic residues" evidence="1">
    <location>
        <begin position="552"/>
        <end position="568"/>
    </location>
</feature>
<sequence length="1012" mass="112931">MGVISRTIIPSCGELCFCCPALRPRSRQPIRRYKKLLSDIFPKSPAEEPNERRIGKLCEYAAKNPLRIPKITTSLEQRFYRELRNQNFRNVKVVILVYRKLIISCKQQMPLFAGSLLSIIHILLDQTSNEEMRIIGCEALFDFVNNQRDSTYMFNFEGLIPKICLLAQEMGDNEKVQQMRCAGIQALSSMIWFMGEFSHMSAEFDNVVSVVLENCEEKSDNLAQNNQDTQNNKKQSTAIMSKSTSWKNVVNEQGDINVTAEDASSPTFWARVCLHNMAKLAKEATTVRRVLESLFRYFDDNNLWDPERGLARSVLVDMQYIMEKSGQNTHFLLSTLIKHLDHKNVLKSPEMQVEIVVVATSLAQTTKSQSTVTIVGAFSDMMRHLRKSIHCSINDSNLGEEVIKWNRRFQEAVHECLVQMSHKVGDAGPILEVMAVMLESISNVTIMARNTMAAVYRTAQIVASLPNVSDEKKGKAFPEALFHQLLLAMVSPDYETRVGAHRVFSVVLVPSSVCPRPSSTSIHSRKTRDIQRTLSRTASVFSSSAALFKKLGKEQEKKNDNSNDEITRNDNPSILNRLTSSYSRAYSMKRQSSPEENNNSTSEQHLEGISLKLSSRQISLLLSSILFQAISPSNMVENYEAIAHTFSLVTLFSRTKNSSQDTLIRGFQLALSLQSISLGDRVPLQPSRRRSLFNLATSMIIFLAKAYNIIPLIPAAKSALTSETVDPFLKLVDDSKLQAVKNEFGKSGKVYASKEDDEDALKSLSSIKRGVDQSRESFASIVIKNLGTSSDSEALTVKEQLLKDFLPDDTCPLGAQIFADSPGLIYQNDSNANKSIAQAEQPLFTIDDEFLPDSTGSQSSSGVRASPELPSLLSVNQLLDSVPETTNQVVRMSVSAPQDMPYKDIANHCENLQIGKHKKMSGLSSGHQNNEGFLIDFSEDHKQETTIVTYPQTHHNTSRAGNPFVDSSSNEISQLQNASSLVPFAAVYQHYPNSFRLPASSPYDNFLKAAGS</sequence>
<organism evidence="2 3">
    <name type="scientific">Daucus carota subsp. sativus</name>
    <name type="common">Carrot</name>
    <dbReference type="NCBI Taxonomy" id="79200"/>
    <lineage>
        <taxon>Eukaryota</taxon>
        <taxon>Viridiplantae</taxon>
        <taxon>Streptophyta</taxon>
        <taxon>Embryophyta</taxon>
        <taxon>Tracheophyta</taxon>
        <taxon>Spermatophyta</taxon>
        <taxon>Magnoliopsida</taxon>
        <taxon>eudicotyledons</taxon>
        <taxon>Gunneridae</taxon>
        <taxon>Pentapetalae</taxon>
        <taxon>asterids</taxon>
        <taxon>campanulids</taxon>
        <taxon>Apiales</taxon>
        <taxon>Apiaceae</taxon>
        <taxon>Apioideae</taxon>
        <taxon>Scandiceae</taxon>
        <taxon>Daucinae</taxon>
        <taxon>Daucus</taxon>
        <taxon>Daucus sect. Daucus</taxon>
    </lineage>
</organism>
<evidence type="ECO:0000256" key="1">
    <source>
        <dbReference type="SAM" id="MobiDB-lite"/>
    </source>
</evidence>
<dbReference type="InterPro" id="IPR016024">
    <property type="entry name" value="ARM-type_fold"/>
</dbReference>
<dbReference type="EMBL" id="CP093351">
    <property type="protein sequence ID" value="WOH14675.1"/>
    <property type="molecule type" value="Genomic_DNA"/>
</dbReference>
<dbReference type="SUPFAM" id="SSF48371">
    <property type="entry name" value="ARM repeat"/>
    <property type="match status" value="1"/>
</dbReference>
<proteinExistence type="predicted"/>
<gene>
    <name evidence="2" type="ORF">DCAR_0934195</name>
</gene>
<evidence type="ECO:0000313" key="3">
    <source>
        <dbReference type="Proteomes" id="UP000077755"/>
    </source>
</evidence>
<reference evidence="2" key="2">
    <citation type="submission" date="2022-03" db="EMBL/GenBank/DDBJ databases">
        <title>Draft title - Genomic analysis of global carrot germplasm unveils the trajectory of domestication and the origin of high carotenoid orange carrot.</title>
        <authorList>
            <person name="Iorizzo M."/>
            <person name="Ellison S."/>
            <person name="Senalik D."/>
            <person name="Macko-Podgorni A."/>
            <person name="Grzebelus D."/>
            <person name="Bostan H."/>
            <person name="Rolling W."/>
            <person name="Curaba J."/>
            <person name="Simon P."/>
        </authorList>
    </citation>
    <scope>NUCLEOTIDE SEQUENCE</scope>
    <source>
        <tissue evidence="2">Leaf</tissue>
    </source>
</reference>
<accession>A0AAF1BCU1</accession>
<dbReference type="PANTHER" id="PTHR46087:SF7">
    <property type="entry name" value="CYCLIN-LIKE PROTEIN"/>
    <property type="match status" value="1"/>
</dbReference>
<dbReference type="InterPro" id="IPR055296">
    <property type="entry name" value="SRL2-like"/>
</dbReference>
<reference evidence="2" key="1">
    <citation type="journal article" date="2016" name="Nat. Genet.">
        <title>A high-quality carrot genome assembly provides new insights into carotenoid accumulation and asterid genome evolution.</title>
        <authorList>
            <person name="Iorizzo M."/>
            <person name="Ellison S."/>
            <person name="Senalik D."/>
            <person name="Zeng P."/>
            <person name="Satapoomin P."/>
            <person name="Huang J."/>
            <person name="Bowman M."/>
            <person name="Iovene M."/>
            <person name="Sanseverino W."/>
            <person name="Cavagnaro P."/>
            <person name="Yildiz M."/>
            <person name="Macko-Podgorni A."/>
            <person name="Moranska E."/>
            <person name="Grzebelus E."/>
            <person name="Grzebelus D."/>
            <person name="Ashrafi H."/>
            <person name="Zheng Z."/>
            <person name="Cheng S."/>
            <person name="Spooner D."/>
            <person name="Van Deynze A."/>
            <person name="Simon P."/>
        </authorList>
    </citation>
    <scope>NUCLEOTIDE SEQUENCE</scope>
    <source>
        <tissue evidence="2">Leaf</tissue>
    </source>
</reference>
<name>A0AAF1BCU1_DAUCS</name>
<dbReference type="KEGG" id="dcr:108202219"/>
<keyword evidence="3" id="KW-1185">Reference proteome</keyword>
<dbReference type="InterPro" id="IPR049152">
    <property type="entry name" value="EFR3-like_ARM"/>
</dbReference>
<dbReference type="AlphaFoldDB" id="A0AAF1BCU1"/>
<protein>
    <submittedName>
        <fullName evidence="2">Uncharacterized protein</fullName>
    </submittedName>
</protein>
<evidence type="ECO:0000313" key="2">
    <source>
        <dbReference type="EMBL" id="WOH14675.1"/>
    </source>
</evidence>
<dbReference type="PANTHER" id="PTHR46087">
    <property type="entry name" value="PUTATIVE, EXPRESSED-RELATED"/>
    <property type="match status" value="1"/>
</dbReference>